<evidence type="ECO:0000256" key="1">
    <source>
        <dbReference type="RuleBase" id="RU362092"/>
    </source>
</evidence>
<keyword evidence="1" id="KW-0238">DNA-binding</keyword>
<dbReference type="AlphaFoldDB" id="A0AAE0LFT6"/>
<evidence type="ECO:0000259" key="3">
    <source>
        <dbReference type="Pfam" id="PF23546"/>
    </source>
</evidence>
<dbReference type="InterPro" id="IPR056452">
    <property type="entry name" value="Zn_ribbon_TOP3B"/>
</dbReference>
<keyword evidence="1" id="KW-0799">Topoisomerase</keyword>
<dbReference type="GO" id="GO:0006310">
    <property type="term" value="P:DNA recombination"/>
    <property type="evidence" value="ECO:0007669"/>
    <property type="project" value="TreeGrafter"/>
</dbReference>
<protein>
    <recommendedName>
        <fullName evidence="1">DNA topoisomerase</fullName>
        <ecNumber evidence="1">5.6.2.1</ecNumber>
    </recommendedName>
</protein>
<comment type="catalytic activity">
    <reaction evidence="1">
        <text>ATP-independent breakage of single-stranded DNA, followed by passage and rejoining.</text>
        <dbReference type="EC" id="5.6.2.1"/>
    </reaction>
</comment>
<keyword evidence="5" id="KW-1185">Reference proteome</keyword>
<evidence type="ECO:0000313" key="5">
    <source>
        <dbReference type="Proteomes" id="UP001190700"/>
    </source>
</evidence>
<reference evidence="4 5" key="1">
    <citation type="journal article" date="2015" name="Genome Biol. Evol.">
        <title>Comparative Genomics of a Bacterivorous Green Alga Reveals Evolutionary Causalities and Consequences of Phago-Mixotrophic Mode of Nutrition.</title>
        <authorList>
            <person name="Burns J.A."/>
            <person name="Paasch A."/>
            <person name="Narechania A."/>
            <person name="Kim E."/>
        </authorList>
    </citation>
    <scope>NUCLEOTIDE SEQUENCE [LARGE SCALE GENOMIC DNA]</scope>
    <source>
        <strain evidence="4 5">PLY_AMNH</strain>
    </source>
</reference>
<comment type="caution">
    <text evidence="4">The sequence shown here is derived from an EMBL/GenBank/DDBJ whole genome shotgun (WGS) entry which is preliminary data.</text>
</comment>
<feature type="region of interest" description="Disordered" evidence="2">
    <location>
        <begin position="299"/>
        <end position="332"/>
    </location>
</feature>
<comment type="similarity">
    <text evidence="1">Belongs to the type IA topoisomerase family.</text>
</comment>
<dbReference type="EC" id="5.6.2.1" evidence="1"/>
<dbReference type="GO" id="GO:0006281">
    <property type="term" value="P:DNA repair"/>
    <property type="evidence" value="ECO:0007669"/>
    <property type="project" value="TreeGrafter"/>
</dbReference>
<comment type="function">
    <text evidence="1">Introduces a single-strand break via transesterification at a target site in duplex DNA. Releases the supercoiling and torsional tension of DNA introduced during the DNA replication and transcription by transiently cleaving and rejoining one strand of the DNA duplex. The scissile phosphodiester is attacked by the catalytic tyrosine of the enzyme, resulting in the formation of a DNA-(5'-phosphotyrosyl)-enzyme intermediate and the expulsion of a 3'-OH DNA strand.</text>
</comment>
<dbReference type="PANTHER" id="PTHR11390:SF20">
    <property type="entry name" value="DNA TOPOISOMERASE 3-BETA-1"/>
    <property type="match status" value="1"/>
</dbReference>
<dbReference type="InterPro" id="IPR013824">
    <property type="entry name" value="Topo_IA_cen_sub1"/>
</dbReference>
<dbReference type="PANTHER" id="PTHR11390">
    <property type="entry name" value="PROKARYOTIC DNA TOPOISOMERASE"/>
    <property type="match status" value="1"/>
</dbReference>
<sequence>MCHSALLQQESRILKRIDPDLCLPLVRSHVERQIGLIAQGEANYEEVVRHTIAQLRQKFFFFQEQVHKMDELFEATFTSLAETGKPLSKCGICARYMKYIAARPSRLYCPTCEAVYAMPQGGMIKLYKEITCPLDGFELVLYVLSGEDGRSYPLCPYCYSHPPFEDIAPVYGGMGGGGATRSGGMPCTVCPHTTCPNSVAQLGVCGCPECEDGVLVLDRSSAPKWRLDCNRCACMVGLPRGAHHIRTTEDKCGECGSTCLEVNFNKKDSPLAGDATVHRGCILCDELLHSRIEVKHAKATFGRRRGGGRKGGRGRGRGGKGNEDPKMSFRDF</sequence>
<gene>
    <name evidence="4" type="ORF">CYMTET_8628</name>
</gene>
<evidence type="ECO:0000313" key="4">
    <source>
        <dbReference type="EMBL" id="KAK3283683.1"/>
    </source>
</evidence>
<dbReference type="Pfam" id="PF23546">
    <property type="entry name" value="Zn_ribbon_TOP3B"/>
    <property type="match status" value="1"/>
</dbReference>
<proteinExistence type="inferred from homology"/>
<dbReference type="GO" id="GO:0006265">
    <property type="term" value="P:DNA topological change"/>
    <property type="evidence" value="ECO:0007669"/>
    <property type="project" value="InterPro"/>
</dbReference>
<dbReference type="GO" id="GO:0003917">
    <property type="term" value="F:DNA topoisomerase type I (single strand cut, ATP-independent) activity"/>
    <property type="evidence" value="ECO:0007669"/>
    <property type="project" value="UniProtKB-EC"/>
</dbReference>
<feature type="compositionally biased region" description="Basic and acidic residues" evidence="2">
    <location>
        <begin position="320"/>
        <end position="332"/>
    </location>
</feature>
<name>A0AAE0LFT6_9CHLO</name>
<organism evidence="4 5">
    <name type="scientific">Cymbomonas tetramitiformis</name>
    <dbReference type="NCBI Taxonomy" id="36881"/>
    <lineage>
        <taxon>Eukaryota</taxon>
        <taxon>Viridiplantae</taxon>
        <taxon>Chlorophyta</taxon>
        <taxon>Pyramimonadophyceae</taxon>
        <taxon>Pyramimonadales</taxon>
        <taxon>Pyramimonadaceae</taxon>
        <taxon>Cymbomonas</taxon>
    </lineage>
</organism>
<evidence type="ECO:0000256" key="2">
    <source>
        <dbReference type="SAM" id="MobiDB-lite"/>
    </source>
</evidence>
<dbReference type="GO" id="GO:0005634">
    <property type="term" value="C:nucleus"/>
    <property type="evidence" value="ECO:0007669"/>
    <property type="project" value="TreeGrafter"/>
</dbReference>
<feature type="compositionally biased region" description="Basic residues" evidence="2">
    <location>
        <begin position="299"/>
        <end position="318"/>
    </location>
</feature>
<dbReference type="Gene3D" id="1.10.460.10">
    <property type="entry name" value="Topoisomerase I, domain 2"/>
    <property type="match status" value="1"/>
</dbReference>
<keyword evidence="1" id="KW-0413">Isomerase</keyword>
<dbReference type="InterPro" id="IPR000380">
    <property type="entry name" value="Topo_IA"/>
</dbReference>
<dbReference type="EMBL" id="LGRX02002682">
    <property type="protein sequence ID" value="KAK3283683.1"/>
    <property type="molecule type" value="Genomic_DNA"/>
</dbReference>
<feature type="domain" description="DNA topoisomerase 3-beta zinc ribbon" evidence="3">
    <location>
        <begin position="82"/>
        <end position="121"/>
    </location>
</feature>
<dbReference type="Proteomes" id="UP001190700">
    <property type="component" value="Unassembled WGS sequence"/>
</dbReference>
<dbReference type="GO" id="GO:0003677">
    <property type="term" value="F:DNA binding"/>
    <property type="evidence" value="ECO:0007669"/>
    <property type="project" value="UniProtKB-KW"/>
</dbReference>
<accession>A0AAE0LFT6</accession>